<dbReference type="Proteomes" id="UP001601444">
    <property type="component" value="Unassembled WGS sequence"/>
</dbReference>
<protein>
    <submittedName>
        <fullName evidence="3">Uncharacterized protein</fullName>
    </submittedName>
</protein>
<feature type="compositionally biased region" description="Low complexity" evidence="1">
    <location>
        <begin position="595"/>
        <end position="607"/>
    </location>
</feature>
<feature type="compositionally biased region" description="Acidic residues" evidence="1">
    <location>
        <begin position="952"/>
        <end position="968"/>
    </location>
</feature>
<reference evidence="3 4" key="1">
    <citation type="submission" date="2024-10" db="EMBL/GenBank/DDBJ databases">
        <title>The Natural Products Discovery Center: Release of the First 8490 Sequenced Strains for Exploring Actinobacteria Biosynthetic Diversity.</title>
        <authorList>
            <person name="Kalkreuter E."/>
            <person name="Kautsar S.A."/>
            <person name="Yang D."/>
            <person name="Bader C.D."/>
            <person name="Teijaro C.N."/>
            <person name="Fluegel L."/>
            <person name="Davis C.M."/>
            <person name="Simpson J.R."/>
            <person name="Lauterbach L."/>
            <person name="Steele A.D."/>
            <person name="Gui C."/>
            <person name="Meng S."/>
            <person name="Li G."/>
            <person name="Viehrig K."/>
            <person name="Ye F."/>
            <person name="Su P."/>
            <person name="Kiefer A.F."/>
            <person name="Nichols A."/>
            <person name="Cepeda A.J."/>
            <person name="Yan W."/>
            <person name="Fan B."/>
            <person name="Jiang Y."/>
            <person name="Adhikari A."/>
            <person name="Zheng C.-J."/>
            <person name="Schuster L."/>
            <person name="Cowan T.M."/>
            <person name="Smanski M.J."/>
            <person name="Chevrette M.G."/>
            <person name="De Carvalho L.P.S."/>
            <person name="Shen B."/>
        </authorList>
    </citation>
    <scope>NUCLEOTIDE SEQUENCE [LARGE SCALE GENOMIC DNA]</scope>
    <source>
        <strain evidence="3 4">NPDC004045</strain>
    </source>
</reference>
<evidence type="ECO:0000256" key="1">
    <source>
        <dbReference type="SAM" id="MobiDB-lite"/>
    </source>
</evidence>
<feature type="compositionally biased region" description="Low complexity" evidence="1">
    <location>
        <begin position="897"/>
        <end position="916"/>
    </location>
</feature>
<feature type="compositionally biased region" description="Low complexity" evidence="1">
    <location>
        <begin position="754"/>
        <end position="764"/>
    </location>
</feature>
<keyword evidence="2" id="KW-0472">Membrane</keyword>
<evidence type="ECO:0000256" key="2">
    <source>
        <dbReference type="SAM" id="Phobius"/>
    </source>
</evidence>
<dbReference type="EMBL" id="JBIAMX010000003">
    <property type="protein sequence ID" value="MFF0542506.1"/>
    <property type="molecule type" value="Genomic_DNA"/>
</dbReference>
<gene>
    <name evidence="3" type="ORF">ACFYTF_06690</name>
</gene>
<comment type="caution">
    <text evidence="3">The sequence shown here is derived from an EMBL/GenBank/DDBJ whole genome shotgun (WGS) entry which is preliminary data.</text>
</comment>
<sequence>MSENRAENEVTALAQQVEAARGKISLQHDSALYTALSDAEIAAERDLAEWIRAQRRKQRKQAVSDELAADRRDRRVGAALRRADEADARWHRKALAARRRVSSADARVAQLYRRSEWSSRALIGVVVLGMVWAGVNVQHNLVPSGDMRDPLYWLSFGIEAMISIPIIVIMITATTAARWGRELDRGKVFFFEAALLGTTVALNTGPHLASGDLGRAAEFAIAPVMVGVVIWLHAWVSARYALLIDAAMVELPADRGVVAEVGSPLRRVSAEVGPERDGFVPIGAGFSEDAGHERIATPADAPEPTAAARAPEPATSAAATPAGQADPLGTAPADADRTGHAPQDRRTDARWDEPARTDDAGRDGAAMNLARPEPAVRTGAPADRGSLPSDALPGQAHVAARQAATSDAPRVEVAASPIEPTNAAVDASTVDVPHLGTASASASASDNRPSPEIPTRDLPTIEQPLAAHVGESASSVAEPPRTDEAPGDEAAAHSASAERHRAAVAPSGPTADAAPADPSRADHAPRNGAATDHSSVEPTRTGRVPATPAAHAESTPAGGPSAESAPVYPTLTSGVTGEERAANAGTAQPTRVGTAASAAPAANSAPAEQVRARKGAGDEAVAHYASAGTVRPGDAAVADPAPAVPTRTLGVRGEETATQPVSAEPSHAGHTPGDVSVSAPAPVAPTPTDGTQSSRPAAVPATAAPKRTDAAPSDASATASAPAEPTRTSGTPGDEPAAHDASADPRRTGDEMARAATRTARQTRGYQPAAETLVARDQVATRTGDDAAAREDAEQAALRPVAPTAEPAAHETVSQGRIARGIVPTPAPGTIELVHKAAQTHRRDTAHRAHAEPAPALRRIPVLTPAHVTDDEPVGAEPVPEATAHAGTAARDHNGDTSSAPEQTPAPTPAADEPSTIADPAPEQLAFPTEPEPDTRAEDVPPTADPDSAAVAEEDTVDEEDDGDDDEDFAAAEFDEEDEVRALARQIIATRNPLRLTLDQVEQILELTNESWPAPSIGAEVGVSGRTVANVIELAQRMTRPYAFTG</sequence>
<feature type="transmembrane region" description="Helical" evidence="2">
    <location>
        <begin position="121"/>
        <end position="139"/>
    </location>
</feature>
<feature type="region of interest" description="Disordered" evidence="1">
    <location>
        <begin position="631"/>
        <end position="797"/>
    </location>
</feature>
<feature type="compositionally biased region" description="Basic and acidic residues" evidence="1">
    <location>
        <begin position="334"/>
        <end position="362"/>
    </location>
</feature>
<feature type="region of interest" description="Disordered" evidence="1">
    <location>
        <begin position="300"/>
        <end position="412"/>
    </location>
</feature>
<evidence type="ECO:0000313" key="3">
    <source>
        <dbReference type="EMBL" id="MFF0542506.1"/>
    </source>
</evidence>
<evidence type="ECO:0000313" key="4">
    <source>
        <dbReference type="Proteomes" id="UP001601444"/>
    </source>
</evidence>
<organism evidence="3 4">
    <name type="scientific">Nocardia thailandica</name>
    <dbReference type="NCBI Taxonomy" id="257275"/>
    <lineage>
        <taxon>Bacteria</taxon>
        <taxon>Bacillati</taxon>
        <taxon>Actinomycetota</taxon>
        <taxon>Actinomycetes</taxon>
        <taxon>Mycobacteriales</taxon>
        <taxon>Nocardiaceae</taxon>
        <taxon>Nocardia</taxon>
    </lineage>
</organism>
<feature type="region of interest" description="Disordered" evidence="1">
    <location>
        <begin position="438"/>
        <end position="616"/>
    </location>
</feature>
<feature type="compositionally biased region" description="Polar residues" evidence="1">
    <location>
        <begin position="438"/>
        <end position="448"/>
    </location>
</feature>
<feature type="region of interest" description="Disordered" evidence="1">
    <location>
        <begin position="884"/>
        <end position="968"/>
    </location>
</feature>
<keyword evidence="2" id="KW-0812">Transmembrane</keyword>
<accession>A0ABW6PJD7</accession>
<feature type="compositionally biased region" description="Low complexity" evidence="1">
    <location>
        <begin position="672"/>
        <end position="691"/>
    </location>
</feature>
<dbReference type="RefSeq" id="WP_387699393.1">
    <property type="nucleotide sequence ID" value="NZ_JBIAMX010000003.1"/>
</dbReference>
<keyword evidence="2" id="KW-1133">Transmembrane helix</keyword>
<feature type="compositionally biased region" description="Low complexity" evidence="1">
    <location>
        <begin position="503"/>
        <end position="518"/>
    </location>
</feature>
<feature type="transmembrane region" description="Helical" evidence="2">
    <location>
        <begin position="151"/>
        <end position="176"/>
    </location>
</feature>
<feature type="compositionally biased region" description="Low complexity" evidence="1">
    <location>
        <begin position="634"/>
        <end position="645"/>
    </location>
</feature>
<feature type="compositionally biased region" description="Basic and acidic residues" evidence="1">
    <location>
        <begin position="736"/>
        <end position="753"/>
    </location>
</feature>
<feature type="transmembrane region" description="Helical" evidence="2">
    <location>
        <begin position="220"/>
        <end position="242"/>
    </location>
</feature>
<feature type="compositionally biased region" description="Low complexity" evidence="1">
    <location>
        <begin position="300"/>
        <end position="327"/>
    </location>
</feature>
<feature type="compositionally biased region" description="Basic and acidic residues" evidence="1">
    <location>
        <begin position="783"/>
        <end position="793"/>
    </location>
</feature>
<name>A0ABW6PJD7_9NOCA</name>
<keyword evidence="4" id="KW-1185">Reference proteome</keyword>
<feature type="compositionally biased region" description="Low complexity" evidence="1">
    <location>
        <begin position="710"/>
        <end position="723"/>
    </location>
</feature>
<proteinExistence type="predicted"/>